<evidence type="ECO:0000313" key="2">
    <source>
        <dbReference type="EMBL" id="MBX62239.1"/>
    </source>
</evidence>
<keyword evidence="1" id="KW-0812">Transmembrane</keyword>
<name>A0A2P2Q5R9_RHIMU</name>
<organism evidence="2">
    <name type="scientific">Rhizophora mucronata</name>
    <name type="common">Asiatic mangrove</name>
    <dbReference type="NCBI Taxonomy" id="61149"/>
    <lineage>
        <taxon>Eukaryota</taxon>
        <taxon>Viridiplantae</taxon>
        <taxon>Streptophyta</taxon>
        <taxon>Embryophyta</taxon>
        <taxon>Tracheophyta</taxon>
        <taxon>Spermatophyta</taxon>
        <taxon>Magnoliopsida</taxon>
        <taxon>eudicotyledons</taxon>
        <taxon>Gunneridae</taxon>
        <taxon>Pentapetalae</taxon>
        <taxon>rosids</taxon>
        <taxon>fabids</taxon>
        <taxon>Malpighiales</taxon>
        <taxon>Rhizophoraceae</taxon>
        <taxon>Rhizophora</taxon>
    </lineage>
</organism>
<dbReference type="EMBL" id="GGEC01081755">
    <property type="protein sequence ID" value="MBX62239.1"/>
    <property type="molecule type" value="Transcribed_RNA"/>
</dbReference>
<evidence type="ECO:0000256" key="1">
    <source>
        <dbReference type="SAM" id="Phobius"/>
    </source>
</evidence>
<protein>
    <submittedName>
        <fullName evidence="2">Uncharacterized protein</fullName>
    </submittedName>
</protein>
<accession>A0A2P2Q5R9</accession>
<proteinExistence type="predicted"/>
<dbReference type="AlphaFoldDB" id="A0A2P2Q5R9"/>
<keyword evidence="1" id="KW-1133">Transmembrane helix</keyword>
<keyword evidence="1" id="KW-0472">Membrane</keyword>
<feature type="transmembrane region" description="Helical" evidence="1">
    <location>
        <begin position="25"/>
        <end position="49"/>
    </location>
</feature>
<sequence>MLVRQRMNILHNTSKHQYITKFNNYLLLTIYNIIVVSIIIIIIMSLTVIRWRLNHR</sequence>
<reference evidence="2" key="1">
    <citation type="submission" date="2018-02" db="EMBL/GenBank/DDBJ databases">
        <title>Rhizophora mucronata_Transcriptome.</title>
        <authorList>
            <person name="Meera S.P."/>
            <person name="Sreeshan A."/>
            <person name="Augustine A."/>
        </authorList>
    </citation>
    <scope>NUCLEOTIDE SEQUENCE</scope>
    <source>
        <tissue evidence="2">Leaf</tissue>
    </source>
</reference>